<proteinExistence type="predicted"/>
<reference evidence="1 2" key="1">
    <citation type="journal article" date="2012" name="J. Bacteriol.">
        <title>Genome sequence of Thalassospira xiamenensis type strain M-5.</title>
        <authorList>
            <person name="Lai Q."/>
            <person name="Shao Z."/>
        </authorList>
    </citation>
    <scope>NUCLEOTIDE SEQUENCE [LARGE SCALE GENOMIC DNA]</scope>
    <source>
        <strain evidence="1 2">M-5</strain>
    </source>
</reference>
<dbReference type="InterPro" id="IPR052896">
    <property type="entry name" value="GGT-like_enzyme"/>
</dbReference>
<sequence length="544" mass="57128">MPDTRHAEVFAPSGGPEMLRTRTSLGGMVTAPHHLAAQAGRDVLRDGGNAVEAMIAAAATIAVVYPHMNAIGGDGFWLIAEPGKDPVAIRACGGAAGLASPEFYRDLGHDKIPARGPLAALTVGGAIGGWMEAAKIARKLGGTLPIARLVADAVHHARTGVPITKSQHELTRDKLPELLGAPGYVAAYAANGVPEIGDVLKQPALGATLERLGSVGLDDFYRGDIARANAKGLEAVGSPLRLPDFEAYHAKTTTPLSVKLSSGTVFNMVPPTQGAASLMILGLFDRLGVKAGEGFDHIHGVIEATKRAFIKRDAHIGDPGRMDIDPMSLLSDAMLGAEAAKIDMKTALPWPHIAKPGDTIWMGATDKNGTVVSYIQSIFWEFGSGVVVPETGVLWQNRGASFTLHDGPNQLGPGRLPFHTLNPAMARLKNGDVLTYGTMGGEGQPQTQAAVFTRNVLFGQDLQAAITAPRWLLGRTWGAETTTLKLENRFDPALITQLEKAGHAVEVVGDFEDMMGHAGGILLRANGVMEGATDPRADGVVAAL</sequence>
<dbReference type="InterPro" id="IPR029055">
    <property type="entry name" value="Ntn_hydrolases_N"/>
</dbReference>
<name>A0AB72UDX5_9PROT</name>
<dbReference type="PRINTS" id="PR01210">
    <property type="entry name" value="GGTRANSPTASE"/>
</dbReference>
<dbReference type="AlphaFoldDB" id="A0AB72UDX5"/>
<gene>
    <name evidence="1" type="ORF">TH3_11380</name>
</gene>
<dbReference type="KEGG" id="txi:TH3_11380"/>
<dbReference type="PANTHER" id="PTHR43881:SF5">
    <property type="entry name" value="GAMMA-GLUTAMYLTRANSPEPTIDASE"/>
    <property type="match status" value="1"/>
</dbReference>
<protein>
    <submittedName>
        <fullName evidence="1">Gamma-glutamyltranspeptidase</fullName>
    </submittedName>
</protein>
<evidence type="ECO:0000313" key="1">
    <source>
        <dbReference type="EMBL" id="AJD52392.1"/>
    </source>
</evidence>
<evidence type="ECO:0000313" key="2">
    <source>
        <dbReference type="Proteomes" id="UP000007127"/>
    </source>
</evidence>
<dbReference type="InterPro" id="IPR043137">
    <property type="entry name" value="GGT_ssub_C"/>
</dbReference>
<dbReference type="PANTHER" id="PTHR43881">
    <property type="entry name" value="GAMMA-GLUTAMYLTRANSPEPTIDASE (AFU_ORTHOLOGUE AFUA_4G13580)"/>
    <property type="match status" value="1"/>
</dbReference>
<dbReference type="InterPro" id="IPR043138">
    <property type="entry name" value="GGT_lsub"/>
</dbReference>
<dbReference type="EMBL" id="CP004388">
    <property type="protein sequence ID" value="AJD52392.1"/>
    <property type="molecule type" value="Genomic_DNA"/>
</dbReference>
<dbReference type="SUPFAM" id="SSF56235">
    <property type="entry name" value="N-terminal nucleophile aminohydrolases (Ntn hydrolases)"/>
    <property type="match status" value="1"/>
</dbReference>
<dbReference type="Gene3D" id="1.10.246.130">
    <property type="match status" value="1"/>
</dbReference>
<organism evidence="1 2">
    <name type="scientific">Thalassospira xiamenensis M-5 = DSM 17429</name>
    <dbReference type="NCBI Taxonomy" id="1123366"/>
    <lineage>
        <taxon>Bacteria</taxon>
        <taxon>Pseudomonadati</taxon>
        <taxon>Pseudomonadota</taxon>
        <taxon>Alphaproteobacteria</taxon>
        <taxon>Rhodospirillales</taxon>
        <taxon>Thalassospiraceae</taxon>
        <taxon>Thalassospira</taxon>
    </lineage>
</organism>
<dbReference type="Proteomes" id="UP000007127">
    <property type="component" value="Chromosome"/>
</dbReference>
<dbReference type="Pfam" id="PF01019">
    <property type="entry name" value="G_glu_transpept"/>
    <property type="match status" value="1"/>
</dbReference>
<accession>A0AB72UDX5</accession>
<dbReference type="Gene3D" id="3.60.20.40">
    <property type="match status" value="1"/>
</dbReference>